<feature type="region of interest" description="Disordered" evidence="1">
    <location>
        <begin position="1059"/>
        <end position="1080"/>
    </location>
</feature>
<feature type="region of interest" description="Disordered" evidence="1">
    <location>
        <begin position="209"/>
        <end position="257"/>
    </location>
</feature>
<feature type="region of interest" description="Disordered" evidence="1">
    <location>
        <begin position="318"/>
        <end position="344"/>
    </location>
</feature>
<evidence type="ECO:0000256" key="1">
    <source>
        <dbReference type="SAM" id="MobiDB-lite"/>
    </source>
</evidence>
<name>A0A6G1H4A0_9PEZI</name>
<protein>
    <submittedName>
        <fullName evidence="2">Uncharacterized protein</fullName>
    </submittedName>
</protein>
<dbReference type="AlphaFoldDB" id="A0A6G1H4A0"/>
<feature type="compositionally biased region" description="Polar residues" evidence="1">
    <location>
        <begin position="430"/>
        <end position="445"/>
    </location>
</feature>
<feature type="region of interest" description="Disordered" evidence="1">
    <location>
        <begin position="49"/>
        <end position="78"/>
    </location>
</feature>
<feature type="compositionally biased region" description="Low complexity" evidence="1">
    <location>
        <begin position="209"/>
        <end position="238"/>
    </location>
</feature>
<organism evidence="2 3">
    <name type="scientific">Aulographum hederae CBS 113979</name>
    <dbReference type="NCBI Taxonomy" id="1176131"/>
    <lineage>
        <taxon>Eukaryota</taxon>
        <taxon>Fungi</taxon>
        <taxon>Dikarya</taxon>
        <taxon>Ascomycota</taxon>
        <taxon>Pezizomycotina</taxon>
        <taxon>Dothideomycetes</taxon>
        <taxon>Pleosporomycetidae</taxon>
        <taxon>Aulographales</taxon>
        <taxon>Aulographaceae</taxon>
    </lineage>
</organism>
<gene>
    <name evidence="2" type="ORF">K402DRAFT_403222</name>
</gene>
<sequence length="1096" mass="125090">MANLMPAMERPASMVGTHRARTAESRLEKQQPLQPAYCRTQTIAFSPYSEQQPHSYCRQLPPVPQHPPPPQNAPPSLRQLLPRPQILQHGQPHFHPQVQHRSQYPQTNVNHHHQDHLYPQNHVHHRAQAQAFSEIPQSSLPRGHSQPSQLPYLQPRQHFHPPPFSQNHFQPRQETLPHAQQSHVQVSHQLHPHPQAYQQSDMVLPADRQSPFQPLQQSPFPAQQQYQPHQQSLQTHQPSHLEAHHQLHSPLDLQSHPTRSLSGQFPAFRYSAFGFNSQHLHFVPSLPETSGSQHSSLTHQGNLNQSSQVYPSEYQDLNSMAGSQSPNTSHGFLSMESQNGGPQQFHMQHDVLMSVNGLTAQDNGEFAAFRVQSQQINTAAGMAGRFRATPASSAGKKRKASDTPDTEHRRDKFQKIGCEPPRSGLKRDQPSSARLENRYSNSTDTDASRICDYDQNFSNNTTAMNSPSLSSIRASSVASSIASSIEKLPRKSGAIRSRKSARPDQWVPYKVAKPVVTPQNPRINEDETNPRIEAKVLKGRPKSALSAFASRASKFPDELWLTVFEKFHPADLLDFVVKCPAEVIRQVARHYPAVWQRCRHEAFGNDHPSPPKDCNGTLLSEFQYFDLLFGKGCMRYDNCLSKKQPSEPSINPEEDGTRARKAYWAFGRRWCRACFASKICKRQEVEGWIKYPALLDCLMTGIVNYTGEYCGIKKDPNTQPHATGEWDVYAEADMEQLTLHYEMMLKSIEYRHGTAAGQAAMKQEWLKLEKEKIQQRTEQLLEIESWSKEEYVRKRKENAGKKKTREKFFIDAAAKLDPPIPPHLLAYMDPYRTALGDGRADATDRSFALLSRKIIPLVPEAKQMHEWQQRGNLAVRTHTFSSISDYCAHERLRSLNTSPECRPLKDLTVRVEKNMASHQRHTRMSNQDFVVLGLRLFHRIYDNTPKHARPRSRLPIHEADGTYKLTLFDAIHVYNELASCDSLPNPRNKDTKLLVNLARPRKDVKKKFSLSDFLERTLHQISAGPFSFLAQAGLSAGNARYSWLLVEWPMQLPMLTSAEEDEWSKKAPSQRKKYEKDEEKNYGLETDLPRAWSMTL</sequence>
<reference evidence="2" key="1">
    <citation type="journal article" date="2020" name="Stud. Mycol.">
        <title>101 Dothideomycetes genomes: a test case for predicting lifestyles and emergence of pathogens.</title>
        <authorList>
            <person name="Haridas S."/>
            <person name="Albert R."/>
            <person name="Binder M."/>
            <person name="Bloem J."/>
            <person name="Labutti K."/>
            <person name="Salamov A."/>
            <person name="Andreopoulos B."/>
            <person name="Baker S."/>
            <person name="Barry K."/>
            <person name="Bills G."/>
            <person name="Bluhm B."/>
            <person name="Cannon C."/>
            <person name="Castanera R."/>
            <person name="Culley D."/>
            <person name="Daum C."/>
            <person name="Ezra D."/>
            <person name="Gonzalez J."/>
            <person name="Henrissat B."/>
            <person name="Kuo A."/>
            <person name="Liang C."/>
            <person name="Lipzen A."/>
            <person name="Lutzoni F."/>
            <person name="Magnuson J."/>
            <person name="Mondo S."/>
            <person name="Nolan M."/>
            <person name="Ohm R."/>
            <person name="Pangilinan J."/>
            <person name="Park H.-J."/>
            <person name="Ramirez L."/>
            <person name="Alfaro M."/>
            <person name="Sun H."/>
            <person name="Tritt A."/>
            <person name="Yoshinaga Y."/>
            <person name="Zwiers L.-H."/>
            <person name="Turgeon B."/>
            <person name="Goodwin S."/>
            <person name="Spatafora J."/>
            <person name="Crous P."/>
            <person name="Grigoriev I."/>
        </authorList>
    </citation>
    <scope>NUCLEOTIDE SEQUENCE</scope>
    <source>
        <strain evidence="2">CBS 113979</strain>
    </source>
</reference>
<feature type="region of interest" description="Disordered" evidence="1">
    <location>
        <begin position="381"/>
        <end position="447"/>
    </location>
</feature>
<feature type="compositionally biased region" description="Low complexity" evidence="1">
    <location>
        <begin position="177"/>
        <end position="188"/>
    </location>
</feature>
<accession>A0A6G1H4A0</accession>
<evidence type="ECO:0000313" key="2">
    <source>
        <dbReference type="EMBL" id="KAF1988041.1"/>
    </source>
</evidence>
<dbReference type="Proteomes" id="UP000800041">
    <property type="component" value="Unassembled WGS sequence"/>
</dbReference>
<feature type="compositionally biased region" description="Polar residues" evidence="1">
    <location>
        <begin position="136"/>
        <end position="151"/>
    </location>
</feature>
<keyword evidence="3" id="KW-1185">Reference proteome</keyword>
<feature type="region of interest" description="Disordered" evidence="1">
    <location>
        <begin position="136"/>
        <end position="188"/>
    </location>
</feature>
<feature type="compositionally biased region" description="Basic and acidic residues" evidence="1">
    <location>
        <begin position="400"/>
        <end position="414"/>
    </location>
</feature>
<dbReference type="EMBL" id="ML977150">
    <property type="protein sequence ID" value="KAF1988041.1"/>
    <property type="molecule type" value="Genomic_DNA"/>
</dbReference>
<proteinExistence type="predicted"/>
<evidence type="ECO:0000313" key="3">
    <source>
        <dbReference type="Proteomes" id="UP000800041"/>
    </source>
</evidence>
<feature type="compositionally biased region" description="Pro residues" evidence="1">
    <location>
        <begin position="61"/>
        <end position="73"/>
    </location>
</feature>
<feature type="region of interest" description="Disordered" evidence="1">
    <location>
        <begin position="1"/>
        <end position="33"/>
    </location>
</feature>
<dbReference type="OrthoDB" id="2322499at2759"/>